<evidence type="ECO:0000313" key="3">
    <source>
        <dbReference type="Proteomes" id="UP000582231"/>
    </source>
</evidence>
<dbReference type="InterPro" id="IPR013108">
    <property type="entry name" value="Amidohydro_3"/>
</dbReference>
<dbReference type="SUPFAM" id="SSF51338">
    <property type="entry name" value="Composite domain of metallo-dependent hydrolases"/>
    <property type="match status" value="1"/>
</dbReference>
<name>A0A852RE21_9ACTN</name>
<dbReference type="EMBL" id="JACCBF010000001">
    <property type="protein sequence ID" value="NYD28689.1"/>
    <property type="molecule type" value="Genomic_DNA"/>
</dbReference>
<dbReference type="InterPro" id="IPR032466">
    <property type="entry name" value="Metal_Hydrolase"/>
</dbReference>
<dbReference type="GO" id="GO:0004131">
    <property type="term" value="F:cytosine deaminase activity"/>
    <property type="evidence" value="ECO:0007669"/>
    <property type="project" value="UniProtKB-EC"/>
</dbReference>
<dbReference type="Proteomes" id="UP000582231">
    <property type="component" value="Unassembled WGS sequence"/>
</dbReference>
<dbReference type="Gene3D" id="2.30.40.10">
    <property type="entry name" value="Urease, subunit C, domain 1"/>
    <property type="match status" value="1"/>
</dbReference>
<protein>
    <submittedName>
        <fullName evidence="2">Cytosine deaminase</fullName>
        <ecNumber evidence="2">3.5.4.1</ecNumber>
    </submittedName>
</protein>
<accession>A0A852RE21</accession>
<evidence type="ECO:0000259" key="1">
    <source>
        <dbReference type="Pfam" id="PF07969"/>
    </source>
</evidence>
<gene>
    <name evidence="2" type="ORF">BJ958_000235</name>
</gene>
<dbReference type="Gene3D" id="3.20.20.140">
    <property type="entry name" value="Metal-dependent hydrolases"/>
    <property type="match status" value="1"/>
</dbReference>
<dbReference type="SUPFAM" id="SSF51556">
    <property type="entry name" value="Metallo-dependent hydrolases"/>
    <property type="match status" value="1"/>
</dbReference>
<dbReference type="Pfam" id="PF07969">
    <property type="entry name" value="Amidohydro_3"/>
    <property type="match status" value="1"/>
</dbReference>
<dbReference type="PANTHER" id="PTHR32027:SF9">
    <property type="entry name" value="BLL3847 PROTEIN"/>
    <property type="match status" value="1"/>
</dbReference>
<proteinExistence type="predicted"/>
<dbReference type="InterPro" id="IPR011059">
    <property type="entry name" value="Metal-dep_hydrolase_composite"/>
</dbReference>
<reference evidence="2 3" key="1">
    <citation type="submission" date="2020-07" db="EMBL/GenBank/DDBJ databases">
        <title>Sequencing the genomes of 1000 actinobacteria strains.</title>
        <authorList>
            <person name="Klenk H.-P."/>
        </authorList>
    </citation>
    <scope>NUCLEOTIDE SEQUENCE [LARGE SCALE GENOMIC DNA]</scope>
    <source>
        <strain evidence="2 3">DSM 19082</strain>
    </source>
</reference>
<organism evidence="2 3">
    <name type="scientific">Nocardioides kongjuensis</name>
    <dbReference type="NCBI Taxonomy" id="349522"/>
    <lineage>
        <taxon>Bacteria</taxon>
        <taxon>Bacillati</taxon>
        <taxon>Actinomycetota</taxon>
        <taxon>Actinomycetes</taxon>
        <taxon>Propionibacteriales</taxon>
        <taxon>Nocardioidaceae</taxon>
        <taxon>Nocardioides</taxon>
    </lineage>
</organism>
<feature type="domain" description="Amidohydrolase 3" evidence="1">
    <location>
        <begin position="106"/>
        <end position="391"/>
    </location>
</feature>
<dbReference type="PANTHER" id="PTHR32027">
    <property type="entry name" value="CYTOSINE DEAMINASE"/>
    <property type="match status" value="1"/>
</dbReference>
<dbReference type="RefSeq" id="WP_218865528.1">
    <property type="nucleotide sequence ID" value="NZ_BAABEF010000001.1"/>
</dbReference>
<sequence>MATTLLSDVRTTATGRAADVVIEDGTIAAVLAPGAPRPVADEIVDGGGGLLLPTLVDGHCHPDKTTWGEPWLSRQPAQSLADLIDNDVRVQKQLTRSVAERSGSLLERYVAHGARAVRAHVDVAPVHGLDNVRGVAEAAAAIGPALDVEIVAFPQLGILRTPGTAELLREAVGAGATVLGGIDPLGLDGDLDGHLDIVFGLAAELDVDLDIHLHDTGETGRLQVEAVLRRTVEAGWQGRMTLGHAFYYADLTGSALADLAAATAEAGVTLATCALGGPDLALPVPELRAAGVRVVLGSDGIRDAWSPFGNADMIDRTHLLAYQLGAATDDEIEACLDVAAHAGAELLGLPHSGLHVGDPADVMVLDAECAAQAVVDRPLPRLVLRAGRVVAADGHLTPAATASTTTRA</sequence>
<dbReference type="CDD" id="cd01293">
    <property type="entry name" value="Bact_CD"/>
    <property type="match status" value="1"/>
</dbReference>
<comment type="caution">
    <text evidence="2">The sequence shown here is derived from an EMBL/GenBank/DDBJ whole genome shotgun (WGS) entry which is preliminary data.</text>
</comment>
<dbReference type="NCBIfam" id="NF004636">
    <property type="entry name" value="PRK05985.1"/>
    <property type="match status" value="1"/>
</dbReference>
<dbReference type="InterPro" id="IPR052349">
    <property type="entry name" value="Metallo-hydrolase_Enzymes"/>
</dbReference>
<keyword evidence="3" id="KW-1185">Reference proteome</keyword>
<dbReference type="EC" id="3.5.4.1" evidence="2"/>
<keyword evidence="2" id="KW-0378">Hydrolase</keyword>
<evidence type="ECO:0000313" key="2">
    <source>
        <dbReference type="EMBL" id="NYD28689.1"/>
    </source>
</evidence>
<dbReference type="AlphaFoldDB" id="A0A852RE21"/>